<sequence>MDKDSMIELSEFHNNLYGFISDSRENLIEKPPEIKPRKKKLLSSNDIQSIGSSSSSSSERNGSEFSSVSHNSSPLLQSWQKNKNTSDVPMPIPAPRTHSISSTNGSSVRSLSANSPISHKSSLKDSRSVTPESVSIELSDSEITDNSRRISPLKVKMKENKEKKDMELSTALSNFACLNIFNIKTRNINENENIKLEIHIHKTDVLKVDTRIRHPSVIIYIIDTTTWEYLRISDENVTNQEKTNINPILTKEFDFKCHKTIIPNWDEKVVYTEQFKHIITENTVILFEIVDFTGSIRPLVSTNNWHRIAWAFIRPIGSNGITNTGKQIRLQLYKPGPKQKSFHKNHPIIMYWFKKGILKKYPSTLYISLNKVKNFGVTDMVSEQNQQELISTKSSSQNDLNSDLISSSQEMFQDYSIKWKRFPGQKCKIPNSEIVKLQPNLEGCMSLKFSHDGLKLAVATGKNINIYSIPGYKLLKQLIGHQVYTLRWSNDNNNLLSTSSDYTACVWTLKNYNQTNFQILPHPSYVYCAEYNNGVIITGCYDNILRLWTSTHNKWTLCQEMEFHKGFISSITLLDTIVLSADSHGLELKRIISVPEIRQVIISNIILHPAGKRLLIQTRDSILRMMDLHTTAIIQWFRGGVNNKVQTGCVLSPCGNLVFGCGEDGLVNVWEAYTAKQLAFYTNRQDLTAATSSAVDYHPYDHMIVFGVYTPNKNSPIYIAQYKKENETDIGLRFLIPVEHKQKVFEHINHQTAEYEYLNKLKAKEHDNQRIMPLVNIIKRMDNVLNSFKTKE</sequence>
<proteinExistence type="predicted"/>
<dbReference type="OrthoDB" id="2096344at2759"/>
<comment type="caution">
    <text evidence="2">The sequence shown here is derived from an EMBL/GenBank/DDBJ whole genome shotgun (WGS) entry which is preliminary data.</text>
</comment>
<evidence type="ECO:0000256" key="1">
    <source>
        <dbReference type="SAM" id="MobiDB-lite"/>
    </source>
</evidence>
<dbReference type="Pfam" id="PF00400">
    <property type="entry name" value="WD40"/>
    <property type="match status" value="3"/>
</dbReference>
<dbReference type="InterPro" id="IPR036322">
    <property type="entry name" value="WD40_repeat_dom_sf"/>
</dbReference>
<dbReference type="PANTHER" id="PTHR44499:SF1">
    <property type="entry name" value="JOUBERIN"/>
    <property type="match status" value="1"/>
</dbReference>
<evidence type="ECO:0000313" key="2">
    <source>
        <dbReference type="EMBL" id="KAE9524859.1"/>
    </source>
</evidence>
<evidence type="ECO:0000313" key="3">
    <source>
        <dbReference type="Proteomes" id="UP000475862"/>
    </source>
</evidence>
<dbReference type="AlphaFoldDB" id="A0A6G0T2Q2"/>
<protein>
    <submittedName>
        <fullName evidence="2">Uncharacterized protein</fullName>
    </submittedName>
</protein>
<feature type="compositionally biased region" description="Low complexity" evidence="1">
    <location>
        <begin position="42"/>
        <end position="69"/>
    </location>
</feature>
<dbReference type="EMBL" id="VYZN01000065">
    <property type="protein sequence ID" value="KAE9524859.1"/>
    <property type="molecule type" value="Genomic_DNA"/>
</dbReference>
<feature type="compositionally biased region" description="Polar residues" evidence="1">
    <location>
        <begin position="98"/>
        <end position="120"/>
    </location>
</feature>
<organism evidence="2 3">
    <name type="scientific">Aphis glycines</name>
    <name type="common">Soybean aphid</name>
    <dbReference type="NCBI Taxonomy" id="307491"/>
    <lineage>
        <taxon>Eukaryota</taxon>
        <taxon>Metazoa</taxon>
        <taxon>Ecdysozoa</taxon>
        <taxon>Arthropoda</taxon>
        <taxon>Hexapoda</taxon>
        <taxon>Insecta</taxon>
        <taxon>Pterygota</taxon>
        <taxon>Neoptera</taxon>
        <taxon>Paraneoptera</taxon>
        <taxon>Hemiptera</taxon>
        <taxon>Sternorrhyncha</taxon>
        <taxon>Aphidomorpha</taxon>
        <taxon>Aphidoidea</taxon>
        <taxon>Aphididae</taxon>
        <taxon>Aphidini</taxon>
        <taxon>Aphis</taxon>
        <taxon>Aphis</taxon>
    </lineage>
</organism>
<reference evidence="2 3" key="1">
    <citation type="submission" date="2019-08" db="EMBL/GenBank/DDBJ databases">
        <title>The genome of the soybean aphid Biotype 1, its phylome, world population structure and adaptation to the North American continent.</title>
        <authorList>
            <person name="Giordano R."/>
            <person name="Donthu R.K."/>
            <person name="Hernandez A.G."/>
            <person name="Wright C.L."/>
            <person name="Zimin A.V."/>
        </authorList>
    </citation>
    <scope>NUCLEOTIDE SEQUENCE [LARGE SCALE GENOMIC DNA]</scope>
    <source>
        <tissue evidence="2">Whole aphids</tissue>
    </source>
</reference>
<dbReference type="GO" id="GO:0036064">
    <property type="term" value="C:ciliary basal body"/>
    <property type="evidence" value="ECO:0007669"/>
    <property type="project" value="TreeGrafter"/>
</dbReference>
<dbReference type="Gene3D" id="2.130.10.10">
    <property type="entry name" value="YVTN repeat-like/Quinoprotein amine dehydrogenase"/>
    <property type="match status" value="1"/>
</dbReference>
<dbReference type="GO" id="GO:0044458">
    <property type="term" value="P:motile cilium assembly"/>
    <property type="evidence" value="ECO:0007669"/>
    <property type="project" value="TreeGrafter"/>
</dbReference>
<dbReference type="SMART" id="SM00320">
    <property type="entry name" value="WD40"/>
    <property type="match status" value="4"/>
</dbReference>
<dbReference type="SUPFAM" id="SSF50978">
    <property type="entry name" value="WD40 repeat-like"/>
    <property type="match status" value="1"/>
</dbReference>
<feature type="compositionally biased region" description="Polar residues" evidence="1">
    <location>
        <begin position="128"/>
        <end position="138"/>
    </location>
</feature>
<dbReference type="InterPro" id="IPR052803">
    <property type="entry name" value="Cilium-Associated_Jouberin"/>
</dbReference>
<keyword evidence="3" id="KW-1185">Reference proteome</keyword>
<dbReference type="Proteomes" id="UP000475862">
    <property type="component" value="Unassembled WGS sequence"/>
</dbReference>
<accession>A0A6G0T2Q2</accession>
<dbReference type="InterPro" id="IPR015943">
    <property type="entry name" value="WD40/YVTN_repeat-like_dom_sf"/>
</dbReference>
<dbReference type="PANTHER" id="PTHR44499">
    <property type="entry name" value="JOUBERIN"/>
    <property type="match status" value="1"/>
</dbReference>
<feature type="compositionally biased region" description="Polar residues" evidence="1">
    <location>
        <begin position="70"/>
        <end position="87"/>
    </location>
</feature>
<dbReference type="InterPro" id="IPR001680">
    <property type="entry name" value="WD40_rpt"/>
</dbReference>
<gene>
    <name evidence="2" type="ORF">AGLY_014909</name>
</gene>
<feature type="region of interest" description="Disordered" evidence="1">
    <location>
        <begin position="29"/>
        <end position="141"/>
    </location>
</feature>
<name>A0A6G0T2Q2_APHGL</name>